<reference evidence="1 2" key="1">
    <citation type="submission" date="2021-07" db="EMBL/GenBank/DDBJ databases">
        <title>A novel phosphonate cluster across the Pantoea species complex is important for pathogenicity in onion.</title>
        <authorList>
            <person name="Zhao M."/>
            <person name="Stice S."/>
            <person name="Shin G.Y."/>
            <person name="Coutinho T."/>
            <person name="Gitaitis R."/>
            <person name="Kvitko B."/>
            <person name="Dutta B."/>
        </authorList>
    </citation>
    <scope>NUCLEOTIDE SEQUENCE [LARGE SCALE GENOMIC DNA]</scope>
    <source>
        <strain evidence="1 2">BD 382</strain>
    </source>
</reference>
<name>A0ABS6VL85_9GAMM</name>
<accession>A0ABS6VL85</accession>
<evidence type="ECO:0000313" key="1">
    <source>
        <dbReference type="EMBL" id="MBW1260094.1"/>
    </source>
</evidence>
<keyword evidence="2" id="KW-1185">Reference proteome</keyword>
<proteinExistence type="predicted"/>
<dbReference type="RefSeq" id="WP_096011322.1">
    <property type="nucleotide sequence ID" value="NZ_CP193912.1"/>
</dbReference>
<protein>
    <submittedName>
        <fullName evidence="1">Uncharacterized protein</fullName>
    </submittedName>
</protein>
<dbReference type="EMBL" id="JAHVXZ010000028">
    <property type="protein sequence ID" value="MBW1260094.1"/>
    <property type="molecule type" value="Genomic_DNA"/>
</dbReference>
<evidence type="ECO:0000313" key="2">
    <source>
        <dbReference type="Proteomes" id="UP001197236"/>
    </source>
</evidence>
<dbReference type="Proteomes" id="UP001197236">
    <property type="component" value="Unassembled WGS sequence"/>
</dbReference>
<sequence>MLRDIEKVTNTVTGEALLSLIREDAPVSNESLATRLQHFLQAEEDAHRRQAILAAVSMLNTFTGNHDSPDNITQSKKKVFFLSATKH</sequence>
<organism evidence="1 2">
    <name type="scientific">Pantoea allii</name>
    <dbReference type="NCBI Taxonomy" id="574096"/>
    <lineage>
        <taxon>Bacteria</taxon>
        <taxon>Pseudomonadati</taxon>
        <taxon>Pseudomonadota</taxon>
        <taxon>Gammaproteobacteria</taxon>
        <taxon>Enterobacterales</taxon>
        <taxon>Erwiniaceae</taxon>
        <taxon>Pantoea</taxon>
    </lineage>
</organism>
<comment type="caution">
    <text evidence="1">The sequence shown here is derived from an EMBL/GenBank/DDBJ whole genome shotgun (WGS) entry which is preliminary data.</text>
</comment>
<gene>
    <name evidence="1" type="ORF">KYI95_23285</name>
</gene>